<dbReference type="RefSeq" id="XP_033355906.1">
    <property type="nucleotide sequence ID" value="XM_033500015.1"/>
</dbReference>
<feature type="domain" description="Small nuclear ribonucleoprotein Prp3 C-terminal" evidence="10">
    <location>
        <begin position="498"/>
        <end position="618"/>
    </location>
</feature>
<dbReference type="Pfam" id="PF03098">
    <property type="entry name" value="An_peroxidase"/>
    <property type="match status" value="1"/>
</dbReference>
<dbReference type="Pfam" id="PF08572">
    <property type="entry name" value="PRP3"/>
    <property type="match status" value="1"/>
</dbReference>
<evidence type="ECO:0000256" key="3">
    <source>
        <dbReference type="ARBA" id="ARBA00022559"/>
    </source>
</evidence>
<dbReference type="GO" id="GO:0006979">
    <property type="term" value="P:response to oxidative stress"/>
    <property type="evidence" value="ECO:0007669"/>
    <property type="project" value="InterPro"/>
</dbReference>
<reference evidence="13" key="1">
    <citation type="submission" date="2025-08" db="UniProtKB">
        <authorList>
            <consortium name="RefSeq"/>
        </authorList>
    </citation>
    <scope>IDENTIFICATION</scope>
    <source>
        <tissue evidence="13">Muscle</tissue>
    </source>
</reference>
<dbReference type="Proteomes" id="UP000504631">
    <property type="component" value="Unplaced"/>
</dbReference>
<keyword evidence="2" id="KW-0964">Secreted</keyword>
<comment type="subcellular location">
    <subcellularLocation>
        <location evidence="1">Secreted</location>
    </subcellularLocation>
</comment>
<evidence type="ECO:0000256" key="8">
    <source>
        <dbReference type="SAM" id="Coils"/>
    </source>
</evidence>
<dbReference type="GO" id="GO:0004601">
    <property type="term" value="F:peroxidase activity"/>
    <property type="evidence" value="ECO:0007669"/>
    <property type="project" value="UniProtKB-KW"/>
</dbReference>
<evidence type="ECO:0000313" key="13">
    <source>
        <dbReference type="RefSeq" id="XP_033355906.1"/>
    </source>
</evidence>
<dbReference type="PANTHER" id="PTHR11475:SF134">
    <property type="entry name" value="LD42267P"/>
    <property type="match status" value="1"/>
</dbReference>
<name>A0A6J3KUT8_9HYME</name>
<keyword evidence="4" id="KW-0479">Metal-binding</keyword>
<dbReference type="GO" id="GO:0022412">
    <property type="term" value="P:cellular process involved in reproduction in multicellular organism"/>
    <property type="evidence" value="ECO:0007669"/>
    <property type="project" value="UniProtKB-ARBA"/>
</dbReference>
<feature type="compositionally biased region" description="Basic and acidic residues" evidence="9">
    <location>
        <begin position="466"/>
        <end position="480"/>
    </location>
</feature>
<evidence type="ECO:0000259" key="10">
    <source>
        <dbReference type="Pfam" id="PF06544"/>
    </source>
</evidence>
<dbReference type="GeneID" id="117236769"/>
<evidence type="ECO:0000313" key="12">
    <source>
        <dbReference type="Proteomes" id="UP000504631"/>
    </source>
</evidence>
<dbReference type="InterPro" id="IPR019791">
    <property type="entry name" value="Haem_peroxidase_animal"/>
</dbReference>
<evidence type="ECO:0000256" key="6">
    <source>
        <dbReference type="ARBA" id="ARBA00023002"/>
    </source>
</evidence>
<dbReference type="InterPro" id="IPR010255">
    <property type="entry name" value="Haem_peroxidase_sf"/>
</dbReference>
<keyword evidence="12" id="KW-1185">Reference proteome</keyword>
<evidence type="ECO:0000256" key="5">
    <source>
        <dbReference type="ARBA" id="ARBA00022729"/>
    </source>
</evidence>
<keyword evidence="3" id="KW-0575">Peroxidase</keyword>
<accession>A0A6J3KUT8</accession>
<proteinExistence type="predicted"/>
<sequence length="1318" mass="149366">MALTRKEIDEMKPQIEKAVHKFLGFGEPAIVTTAVNCMTSGYDKRKTADKLSALLEDKKALKLTEKIFTIYDDAKAAQKSKKRNHVEDKDKDKDAKKPRFKDDEVKNEKTTEAQLSADKIKQMMANAQREIEERKRALKAIKQEEVAPVKPLLKARDSLPTVGSMYNQGLLSKTDSDKARKIAALQAQIRSKLSSGLLGNVSVPDKPTPLILDESGRTVDITGKEVQLTQVVPTLKANIRAKKREEFKAQLQESKGPEEIQDTHFFDNRIGVKPAVRGKRTLKFHEPGKFQQLAERIRMKAQLEKLQNEISQIARKTGISSATKLALIAPKTEALSEDVPNVEWWDSVILTGGYPNEDESTTIKSSTITNLVEHPTQMRPPTDPLKPIYMPVFLTKKERKKLRRQNRREAWKEEQEKIRLGLEPPPEPKLRISNLMRVLGTEAVQDPTKIEAHVRQQMAKRLKAHEDANAARRLTADQRREKKARKIKEDTTLGVHVAVYRIRDLLNNASKKFKVETNAKQLYLTGCVMLFRDCNVVVVEGGAKQLSKYKRLMMNRIKWEEDIIKDNGNDVPNKCVLVWEGTSKQRHFGEIKFKVCPIEKMAREHFKKHQVEHYWDLAYSGAVLENTDDISIRRFLATLVLIKGTTLPSNMLLDLGRRTNISMEKYDQAERAILNSRTHLNHGSPSWYLGVSHEMTEHAQNLSRKALRIETMAVMLVEALNMSSKEASSVLPSVTAISCPDSPTYLQVMASCKKIDPRYRTHSGKCNNGLHPTWGAALEAYIRFLPTEYVDGVSLPRIDLPSARDVSLRVHSGGSDLKHPYLMALTALFGQFLIHDLAHTPKMELPDGARLKCCDVDYEHFHPECFPIRANNVVGCMEYSRSAPHPGNSLQGCKLGPRQQINQASSYLDLSPVYGSSEDVAQALRSGKGGLLNTQRKNLPMPSPKYESCRSANKAFPCFLSGDSRVNENPGLTLMHVLFLREHNRVATELGRLNPHWDDERLYQEARRIVIAEMEHITYNEFLPVVLGETTLDKYQLRLTHRGYFRGYDTRTDATLSNAAASAGLFFIATLTPKTLDLVDSRSALKSGERSLLSAFYAPQEFYEAGAIDRLIAGATAGHSRKPLPPGLNEILLERYFHDGKSNDIPVDYAAQIIQQGRDHGLPSYVRWRSFCNLAHVSSFEHLRGAMSKDTIERLRNVYKNVEDIDLVTGLLSEAPLPDSVLGPTFLCLLGRTFRNIRFGDRYWYENGNTPGSFTLYQLEEIRKITMTQILCYNGERLNWVQPRAFLLRDRFLNEVINCTIHKSGSPNLSFWEERNNS</sequence>
<dbReference type="CDD" id="cd09823">
    <property type="entry name" value="peroxinectin_like"/>
    <property type="match status" value="1"/>
</dbReference>
<dbReference type="GO" id="GO:0005576">
    <property type="term" value="C:extracellular region"/>
    <property type="evidence" value="ECO:0007669"/>
    <property type="project" value="UniProtKB-SubCell"/>
</dbReference>
<protein>
    <submittedName>
        <fullName evidence="13">Uncharacterized protein LOC117236769</fullName>
    </submittedName>
</protein>
<dbReference type="SUPFAM" id="SSF48113">
    <property type="entry name" value="Heme-dependent peroxidases"/>
    <property type="match status" value="1"/>
</dbReference>
<gene>
    <name evidence="13" type="primary">LOC117236769</name>
</gene>
<evidence type="ECO:0000256" key="2">
    <source>
        <dbReference type="ARBA" id="ARBA00022525"/>
    </source>
</evidence>
<feature type="domain" description="Pre-mRNA-splicing factor 3" evidence="11">
    <location>
        <begin position="264"/>
        <end position="475"/>
    </location>
</feature>
<feature type="compositionally biased region" description="Basic and acidic residues" evidence="9">
    <location>
        <begin position="85"/>
        <end position="111"/>
    </location>
</feature>
<dbReference type="InterPro" id="IPR010541">
    <property type="entry name" value="Prp3_C"/>
</dbReference>
<evidence type="ECO:0000259" key="11">
    <source>
        <dbReference type="Pfam" id="PF08572"/>
    </source>
</evidence>
<dbReference type="KEGG" id="bvk:117236769"/>
<dbReference type="InterPro" id="IPR037120">
    <property type="entry name" value="Haem_peroxidase_sf_animal"/>
</dbReference>
<evidence type="ECO:0000256" key="7">
    <source>
        <dbReference type="ARBA" id="ARBA00023004"/>
    </source>
</evidence>
<feature type="region of interest" description="Disordered" evidence="9">
    <location>
        <begin position="466"/>
        <end position="485"/>
    </location>
</feature>
<dbReference type="PRINTS" id="PR00457">
    <property type="entry name" value="ANPEROXIDASE"/>
</dbReference>
<feature type="coiled-coil region" evidence="8">
    <location>
        <begin position="117"/>
        <end position="144"/>
    </location>
</feature>
<dbReference type="Gene3D" id="1.20.1390.10">
    <property type="entry name" value="PWI domain"/>
    <property type="match status" value="1"/>
</dbReference>
<evidence type="ECO:0000256" key="4">
    <source>
        <dbReference type="ARBA" id="ARBA00022617"/>
    </source>
</evidence>
<keyword evidence="7" id="KW-0408">Iron</keyword>
<feature type="coiled-coil region" evidence="8">
    <location>
        <begin position="289"/>
        <end position="316"/>
    </location>
</feature>
<dbReference type="CDD" id="cd24162">
    <property type="entry name" value="Prp3_C"/>
    <property type="match status" value="1"/>
</dbReference>
<dbReference type="PROSITE" id="PS50292">
    <property type="entry name" value="PEROXIDASE_3"/>
    <property type="match status" value="1"/>
</dbReference>
<dbReference type="FunFam" id="1.10.640.10:FF:000003">
    <property type="entry name" value="chorion peroxidase"/>
    <property type="match status" value="1"/>
</dbReference>
<evidence type="ECO:0000256" key="9">
    <source>
        <dbReference type="SAM" id="MobiDB-lite"/>
    </source>
</evidence>
<dbReference type="GO" id="GO:0020037">
    <property type="term" value="F:heme binding"/>
    <property type="evidence" value="ECO:0007669"/>
    <property type="project" value="InterPro"/>
</dbReference>
<keyword evidence="6" id="KW-0560">Oxidoreductase</keyword>
<dbReference type="Pfam" id="PF06544">
    <property type="entry name" value="Prp3_C"/>
    <property type="match status" value="1"/>
</dbReference>
<dbReference type="InterPro" id="IPR013881">
    <property type="entry name" value="Pre-mRNA_splic_Prp3_dom"/>
</dbReference>
<dbReference type="PANTHER" id="PTHR11475">
    <property type="entry name" value="OXIDASE/PEROXIDASE"/>
    <property type="match status" value="1"/>
</dbReference>
<keyword evidence="4" id="KW-0349">Heme</keyword>
<dbReference type="Gene3D" id="1.10.640.10">
    <property type="entry name" value="Haem peroxidase domain superfamily, animal type"/>
    <property type="match status" value="1"/>
</dbReference>
<keyword evidence="8" id="KW-0175">Coiled coil</keyword>
<evidence type="ECO:0000256" key="1">
    <source>
        <dbReference type="ARBA" id="ARBA00004613"/>
    </source>
</evidence>
<feature type="region of interest" description="Disordered" evidence="9">
    <location>
        <begin position="79"/>
        <end position="114"/>
    </location>
</feature>
<organism evidence="12 13">
    <name type="scientific">Bombus vosnesenskii</name>
    <dbReference type="NCBI Taxonomy" id="207650"/>
    <lineage>
        <taxon>Eukaryota</taxon>
        <taxon>Metazoa</taxon>
        <taxon>Ecdysozoa</taxon>
        <taxon>Arthropoda</taxon>
        <taxon>Hexapoda</taxon>
        <taxon>Insecta</taxon>
        <taxon>Pterygota</taxon>
        <taxon>Neoptera</taxon>
        <taxon>Endopterygota</taxon>
        <taxon>Hymenoptera</taxon>
        <taxon>Apocrita</taxon>
        <taxon>Aculeata</taxon>
        <taxon>Apoidea</taxon>
        <taxon>Anthophila</taxon>
        <taxon>Apidae</taxon>
        <taxon>Bombus</taxon>
        <taxon>Pyrobombus</taxon>
    </lineage>
</organism>
<keyword evidence="5" id="KW-0732">Signal</keyword>